<protein>
    <submittedName>
        <fullName evidence="1">Uncharacterized protein</fullName>
    </submittedName>
</protein>
<sequence length="85" mass="9668">MLKITVSCLEEDRAKRPNMCSVVQALISIEDETRISESLVDPVMFDDMDAPTVVKEIQETMDVDDPEISFKNLIDCRLNIEYNSA</sequence>
<keyword evidence="2" id="KW-1185">Reference proteome</keyword>
<name>A0A5J9WWS8_9POAL</name>
<dbReference type="Gramene" id="TVU51530">
    <property type="protein sequence ID" value="TVU51530"/>
    <property type="gene ID" value="EJB05_02965"/>
</dbReference>
<evidence type="ECO:0000313" key="1">
    <source>
        <dbReference type="EMBL" id="TVU51530.1"/>
    </source>
</evidence>
<accession>A0A5J9WWS8</accession>
<organism evidence="1 2">
    <name type="scientific">Eragrostis curvula</name>
    <name type="common">weeping love grass</name>
    <dbReference type="NCBI Taxonomy" id="38414"/>
    <lineage>
        <taxon>Eukaryota</taxon>
        <taxon>Viridiplantae</taxon>
        <taxon>Streptophyta</taxon>
        <taxon>Embryophyta</taxon>
        <taxon>Tracheophyta</taxon>
        <taxon>Spermatophyta</taxon>
        <taxon>Magnoliopsida</taxon>
        <taxon>Liliopsida</taxon>
        <taxon>Poales</taxon>
        <taxon>Poaceae</taxon>
        <taxon>PACMAD clade</taxon>
        <taxon>Chloridoideae</taxon>
        <taxon>Eragrostideae</taxon>
        <taxon>Eragrostidinae</taxon>
        <taxon>Eragrostis</taxon>
    </lineage>
</organism>
<proteinExistence type="predicted"/>
<comment type="caution">
    <text evidence="1">The sequence shown here is derived from an EMBL/GenBank/DDBJ whole genome shotgun (WGS) entry which is preliminary data.</text>
</comment>
<gene>
    <name evidence="1" type="ORF">EJB05_02965</name>
</gene>
<feature type="non-terminal residue" evidence="1">
    <location>
        <position position="1"/>
    </location>
</feature>
<evidence type="ECO:0000313" key="2">
    <source>
        <dbReference type="Proteomes" id="UP000324897"/>
    </source>
</evidence>
<dbReference type="EMBL" id="RWGY01000002">
    <property type="protein sequence ID" value="TVU51530.1"/>
    <property type="molecule type" value="Genomic_DNA"/>
</dbReference>
<dbReference type="Proteomes" id="UP000324897">
    <property type="component" value="Chromosome 6"/>
</dbReference>
<dbReference type="AlphaFoldDB" id="A0A5J9WWS8"/>
<reference evidence="1 2" key="1">
    <citation type="journal article" date="2019" name="Sci. Rep.">
        <title>A high-quality genome of Eragrostis curvula grass provides insights into Poaceae evolution and supports new strategies to enhance forage quality.</title>
        <authorList>
            <person name="Carballo J."/>
            <person name="Santos B.A.C.M."/>
            <person name="Zappacosta D."/>
            <person name="Garbus I."/>
            <person name="Selva J.P."/>
            <person name="Gallo C.A."/>
            <person name="Diaz A."/>
            <person name="Albertini E."/>
            <person name="Caccamo M."/>
            <person name="Echenique V."/>
        </authorList>
    </citation>
    <scope>NUCLEOTIDE SEQUENCE [LARGE SCALE GENOMIC DNA]</scope>
    <source>
        <strain evidence="2">cv. Victoria</strain>
        <tissue evidence="1">Leaf</tissue>
    </source>
</reference>
<dbReference type="OrthoDB" id="681533at2759"/>